<dbReference type="Pfam" id="PF00126">
    <property type="entry name" value="HTH_1"/>
    <property type="match status" value="1"/>
</dbReference>
<evidence type="ECO:0000313" key="6">
    <source>
        <dbReference type="EMBL" id="PQV59199.1"/>
    </source>
</evidence>
<dbReference type="RefSeq" id="WP_105513390.1">
    <property type="nucleotide sequence ID" value="NZ_PVEP01000001.1"/>
</dbReference>
<reference evidence="6 7" key="1">
    <citation type="submission" date="2018-02" db="EMBL/GenBank/DDBJ databases">
        <title>Genomic Encyclopedia of Archaeal and Bacterial Type Strains, Phase II (KMG-II): from individual species to whole genera.</title>
        <authorList>
            <person name="Goeker M."/>
        </authorList>
    </citation>
    <scope>NUCLEOTIDE SEQUENCE [LARGE SCALE GENOMIC DNA]</scope>
    <source>
        <strain evidence="6 7">DSM 18921</strain>
    </source>
</reference>
<dbReference type="InterPro" id="IPR050176">
    <property type="entry name" value="LTTR"/>
</dbReference>
<dbReference type="InterPro" id="IPR036388">
    <property type="entry name" value="WH-like_DNA-bd_sf"/>
</dbReference>
<keyword evidence="4" id="KW-0804">Transcription</keyword>
<dbReference type="Pfam" id="PF03466">
    <property type="entry name" value="LysR_substrate"/>
    <property type="match status" value="1"/>
</dbReference>
<dbReference type="PANTHER" id="PTHR30579:SF7">
    <property type="entry name" value="HTH-TYPE TRANSCRIPTIONAL REGULATOR LRHA-RELATED"/>
    <property type="match status" value="1"/>
</dbReference>
<comment type="similarity">
    <text evidence="1">Belongs to the LysR transcriptional regulatory family.</text>
</comment>
<evidence type="ECO:0000259" key="5">
    <source>
        <dbReference type="PROSITE" id="PS50931"/>
    </source>
</evidence>
<protein>
    <submittedName>
        <fullName evidence="6">DNA-binding transcriptional LysR family regulator</fullName>
    </submittedName>
</protein>
<keyword evidence="3 6" id="KW-0238">DNA-binding</keyword>
<sequence>MARNLDLTALRALVTVSEVGGVTRAAGLLNLTQSAVSMQIKRLEESLGTALFNRVQRKLSLTPEGELLSQYARRMIDLNDEALLRLTDTAFEGEIRIGVPHDIVYPQLPQILKAMALEYPRVRINLDSCFTSKLKQGFGRGEYDLIMTTEMRPDEGAERLSTRRLVWVGAPDGIAWQQRPVRLAFVETCFFRPIAQDALTEAGIRWDLAVGGGSEQVAEATVAADLSITARMEGAVGGLEVIEAGNALPDLGTLSICLYNAGRQNGPVIDSLLAQLRCAYGDACAAQRAAGAGRGSDRDDDLAGRLAAAE</sequence>
<dbReference type="Gene3D" id="3.40.190.10">
    <property type="entry name" value="Periplasmic binding protein-like II"/>
    <property type="match status" value="2"/>
</dbReference>
<dbReference type="InterPro" id="IPR005119">
    <property type="entry name" value="LysR_subst-bd"/>
</dbReference>
<dbReference type="AlphaFoldDB" id="A0A2S8SEM6"/>
<dbReference type="SUPFAM" id="SSF46785">
    <property type="entry name" value="Winged helix' DNA-binding domain"/>
    <property type="match status" value="1"/>
</dbReference>
<dbReference type="Proteomes" id="UP000238338">
    <property type="component" value="Unassembled WGS sequence"/>
</dbReference>
<dbReference type="SUPFAM" id="SSF53850">
    <property type="entry name" value="Periplasmic binding protein-like II"/>
    <property type="match status" value="1"/>
</dbReference>
<evidence type="ECO:0000256" key="2">
    <source>
        <dbReference type="ARBA" id="ARBA00023015"/>
    </source>
</evidence>
<dbReference type="PANTHER" id="PTHR30579">
    <property type="entry name" value="TRANSCRIPTIONAL REGULATOR"/>
    <property type="match status" value="1"/>
</dbReference>
<dbReference type="OrthoDB" id="8097684at2"/>
<name>A0A2S8SEM6_9RHOB</name>
<dbReference type="EMBL" id="PVEP01000001">
    <property type="protein sequence ID" value="PQV59199.1"/>
    <property type="molecule type" value="Genomic_DNA"/>
</dbReference>
<dbReference type="GO" id="GO:0003700">
    <property type="term" value="F:DNA-binding transcription factor activity"/>
    <property type="evidence" value="ECO:0007669"/>
    <property type="project" value="InterPro"/>
</dbReference>
<evidence type="ECO:0000256" key="3">
    <source>
        <dbReference type="ARBA" id="ARBA00023125"/>
    </source>
</evidence>
<dbReference type="FunFam" id="1.10.10.10:FF:000001">
    <property type="entry name" value="LysR family transcriptional regulator"/>
    <property type="match status" value="1"/>
</dbReference>
<dbReference type="Gene3D" id="1.10.10.10">
    <property type="entry name" value="Winged helix-like DNA-binding domain superfamily/Winged helix DNA-binding domain"/>
    <property type="match status" value="1"/>
</dbReference>
<keyword evidence="7" id="KW-1185">Reference proteome</keyword>
<dbReference type="GO" id="GO:0003677">
    <property type="term" value="F:DNA binding"/>
    <property type="evidence" value="ECO:0007669"/>
    <property type="project" value="UniProtKB-KW"/>
</dbReference>
<accession>A0A2S8SEM6</accession>
<feature type="domain" description="HTH lysR-type" evidence="5">
    <location>
        <begin position="5"/>
        <end position="62"/>
    </location>
</feature>
<evidence type="ECO:0000256" key="4">
    <source>
        <dbReference type="ARBA" id="ARBA00023163"/>
    </source>
</evidence>
<dbReference type="InterPro" id="IPR036390">
    <property type="entry name" value="WH_DNA-bd_sf"/>
</dbReference>
<evidence type="ECO:0000313" key="7">
    <source>
        <dbReference type="Proteomes" id="UP000238338"/>
    </source>
</evidence>
<comment type="caution">
    <text evidence="6">The sequence shown here is derived from an EMBL/GenBank/DDBJ whole genome shotgun (WGS) entry which is preliminary data.</text>
</comment>
<evidence type="ECO:0000256" key="1">
    <source>
        <dbReference type="ARBA" id="ARBA00009437"/>
    </source>
</evidence>
<dbReference type="PRINTS" id="PR00039">
    <property type="entry name" value="HTHLYSR"/>
</dbReference>
<organism evidence="6 7">
    <name type="scientific">Albidovulum denitrificans</name>
    <dbReference type="NCBI Taxonomy" id="404881"/>
    <lineage>
        <taxon>Bacteria</taxon>
        <taxon>Pseudomonadati</taxon>
        <taxon>Pseudomonadota</taxon>
        <taxon>Alphaproteobacteria</taxon>
        <taxon>Rhodobacterales</taxon>
        <taxon>Paracoccaceae</taxon>
        <taxon>Albidovulum</taxon>
    </lineage>
</organism>
<proteinExistence type="inferred from homology"/>
<dbReference type="InterPro" id="IPR000847">
    <property type="entry name" value="LysR_HTH_N"/>
</dbReference>
<gene>
    <name evidence="6" type="ORF">LX70_01023</name>
</gene>
<dbReference type="PROSITE" id="PS50931">
    <property type="entry name" value="HTH_LYSR"/>
    <property type="match status" value="1"/>
</dbReference>
<keyword evidence="2" id="KW-0805">Transcription regulation</keyword>